<sequence>MHMISVAMATYNGEVYLRKQLDSILHQSLSVNEIIICDDQSSDGTVDIIQEYIKQYPHIHLYKNEQNLGYKRNFKKALSLCSHEHIFLCDQDDIWYPDKVKEMMAIMNNHPEMEALASSFTFIDEHDQPISIRKKKGFSNNNLYIKEVKENDIVEVKFDEFLNHNYFQGCSLLITSSLRDGFIQRFSTKLPHDWIINLIASKHGSMYFYNRSLFRYRIHAKNTIGAKDANLTTSEHVKTANEENTRTLVCQDGIKVLETIKEVNPTFYEENKERFDAYYQFDKEHIEAIQNRKFFRLLKQNFNPYYRQLKSRKARCMDLLFVLIH</sequence>
<evidence type="ECO:0000256" key="1">
    <source>
        <dbReference type="ARBA" id="ARBA00006739"/>
    </source>
</evidence>
<proteinExistence type="inferred from homology"/>
<dbReference type="Proteomes" id="UP001285244">
    <property type="component" value="Unassembled WGS sequence"/>
</dbReference>
<accession>A0ABU4WLR9</accession>
<comment type="caution">
    <text evidence="3">The sequence shown here is derived from an EMBL/GenBank/DDBJ whole genome shotgun (WGS) entry which is preliminary data.</text>
</comment>
<dbReference type="InterPro" id="IPR050834">
    <property type="entry name" value="Glycosyltransf_2"/>
</dbReference>
<dbReference type="Pfam" id="PF00535">
    <property type="entry name" value="Glycos_transf_2"/>
    <property type="match status" value="1"/>
</dbReference>
<evidence type="ECO:0000313" key="4">
    <source>
        <dbReference type="Proteomes" id="UP001285244"/>
    </source>
</evidence>
<evidence type="ECO:0000313" key="3">
    <source>
        <dbReference type="EMBL" id="MDX8417510.1"/>
    </source>
</evidence>
<dbReference type="CDD" id="cd04196">
    <property type="entry name" value="GT_2_like_d"/>
    <property type="match status" value="1"/>
</dbReference>
<name>A0ABU4WLR9_9FIRM</name>
<dbReference type="Gene3D" id="3.90.550.10">
    <property type="entry name" value="Spore Coat Polysaccharide Biosynthesis Protein SpsA, Chain A"/>
    <property type="match status" value="1"/>
</dbReference>
<keyword evidence="4" id="KW-1185">Reference proteome</keyword>
<dbReference type="SUPFAM" id="SSF53448">
    <property type="entry name" value="Nucleotide-diphospho-sugar transferases"/>
    <property type="match status" value="1"/>
</dbReference>
<evidence type="ECO:0000259" key="2">
    <source>
        <dbReference type="Pfam" id="PF00535"/>
    </source>
</evidence>
<dbReference type="PANTHER" id="PTHR43685">
    <property type="entry name" value="GLYCOSYLTRANSFERASE"/>
    <property type="match status" value="1"/>
</dbReference>
<dbReference type="PANTHER" id="PTHR43685:SF11">
    <property type="entry name" value="GLYCOSYLTRANSFERASE TAGX-RELATED"/>
    <property type="match status" value="1"/>
</dbReference>
<feature type="domain" description="Glycosyltransferase 2-like" evidence="2">
    <location>
        <begin position="5"/>
        <end position="117"/>
    </location>
</feature>
<reference evidence="3 4" key="1">
    <citation type="submission" date="2022-03" db="EMBL/GenBank/DDBJ databases">
        <title>Novel taxa within the pig intestine.</title>
        <authorList>
            <person name="Wylensek D."/>
            <person name="Bishof K."/>
            <person name="Afrizal A."/>
            <person name="Clavel T."/>
        </authorList>
    </citation>
    <scope>NUCLEOTIDE SEQUENCE [LARGE SCALE GENOMIC DNA]</scope>
    <source>
        <strain evidence="3 4">Cla-KB-P134</strain>
    </source>
</reference>
<organism evidence="3 4">
    <name type="scientific">Absicoccus intestinalis</name>
    <dbReference type="NCBI Taxonomy" id="2926319"/>
    <lineage>
        <taxon>Bacteria</taxon>
        <taxon>Bacillati</taxon>
        <taxon>Bacillota</taxon>
        <taxon>Erysipelotrichia</taxon>
        <taxon>Erysipelotrichales</taxon>
        <taxon>Erysipelotrichaceae</taxon>
        <taxon>Absicoccus</taxon>
    </lineage>
</organism>
<dbReference type="EMBL" id="JALBUS010000008">
    <property type="protein sequence ID" value="MDX8417510.1"/>
    <property type="molecule type" value="Genomic_DNA"/>
</dbReference>
<dbReference type="RefSeq" id="WP_320325797.1">
    <property type="nucleotide sequence ID" value="NZ_JALBUS010000008.1"/>
</dbReference>
<dbReference type="InterPro" id="IPR001173">
    <property type="entry name" value="Glyco_trans_2-like"/>
</dbReference>
<protein>
    <submittedName>
        <fullName evidence="3">Glycosyltransferase family 2 protein</fullName>
    </submittedName>
</protein>
<comment type="similarity">
    <text evidence="1">Belongs to the glycosyltransferase 2 family.</text>
</comment>
<dbReference type="InterPro" id="IPR029044">
    <property type="entry name" value="Nucleotide-diphossugar_trans"/>
</dbReference>
<gene>
    <name evidence="3" type="ORF">MOZ64_06600</name>
</gene>